<evidence type="ECO:0000313" key="2">
    <source>
        <dbReference type="Proteomes" id="UP000886886"/>
    </source>
</evidence>
<gene>
    <name evidence="1" type="ORF">IAB26_03920</name>
</gene>
<comment type="caution">
    <text evidence="1">The sequence shown here is derived from an EMBL/GenBank/DDBJ whole genome shotgun (WGS) entry which is preliminary data.</text>
</comment>
<reference evidence="1" key="1">
    <citation type="submission" date="2020-10" db="EMBL/GenBank/DDBJ databases">
        <authorList>
            <person name="Gilroy R."/>
        </authorList>
    </citation>
    <scope>NUCLEOTIDE SEQUENCE</scope>
    <source>
        <strain evidence="1">ChiSjej3B21-11622</strain>
    </source>
</reference>
<evidence type="ECO:0000313" key="1">
    <source>
        <dbReference type="EMBL" id="HIQ95690.1"/>
    </source>
</evidence>
<feature type="non-terminal residue" evidence="1">
    <location>
        <position position="1"/>
    </location>
</feature>
<dbReference type="EMBL" id="DVFT01000055">
    <property type="protein sequence ID" value="HIQ95690.1"/>
    <property type="molecule type" value="Genomic_DNA"/>
</dbReference>
<dbReference type="AlphaFoldDB" id="A0A9D1D024"/>
<protein>
    <submittedName>
        <fullName evidence="1">Uncharacterized protein</fullName>
    </submittedName>
</protein>
<proteinExistence type="predicted"/>
<reference evidence="1" key="2">
    <citation type="journal article" date="2021" name="PeerJ">
        <title>Extensive microbial diversity within the chicken gut microbiome revealed by metagenomics and culture.</title>
        <authorList>
            <person name="Gilroy R."/>
            <person name="Ravi A."/>
            <person name="Getino M."/>
            <person name="Pursley I."/>
            <person name="Horton D.L."/>
            <person name="Alikhan N.F."/>
            <person name="Baker D."/>
            <person name="Gharbi K."/>
            <person name="Hall N."/>
            <person name="Watson M."/>
            <person name="Adriaenssens E.M."/>
            <person name="Foster-Nyarko E."/>
            <person name="Jarju S."/>
            <person name="Secka A."/>
            <person name="Antonio M."/>
            <person name="Oren A."/>
            <person name="Chaudhuri R.R."/>
            <person name="La Ragione R."/>
            <person name="Hildebrand F."/>
            <person name="Pallen M.J."/>
        </authorList>
    </citation>
    <scope>NUCLEOTIDE SEQUENCE</scope>
    <source>
        <strain evidence="1">ChiSjej3B21-11622</strain>
    </source>
</reference>
<sequence length="53" mass="6169">EDQVNRVIDRLKTMEEILSDNEKTLVLDAISELAVLYEMNARREKQEGDYGNI</sequence>
<organism evidence="1 2">
    <name type="scientific">Candidatus Limivivens merdigallinarum</name>
    <dbReference type="NCBI Taxonomy" id="2840859"/>
    <lineage>
        <taxon>Bacteria</taxon>
        <taxon>Bacillati</taxon>
        <taxon>Bacillota</taxon>
        <taxon>Clostridia</taxon>
        <taxon>Lachnospirales</taxon>
        <taxon>Lachnospiraceae</taxon>
        <taxon>Lachnospiraceae incertae sedis</taxon>
        <taxon>Candidatus Limivivens</taxon>
    </lineage>
</organism>
<dbReference type="Proteomes" id="UP000886886">
    <property type="component" value="Unassembled WGS sequence"/>
</dbReference>
<name>A0A9D1D024_9FIRM</name>
<accession>A0A9D1D024</accession>